<dbReference type="InterPro" id="IPR036427">
    <property type="entry name" value="Bromodomain-like_sf"/>
</dbReference>
<protein>
    <recommendedName>
        <fullName evidence="4">Bromo domain-containing protein</fullName>
    </recommendedName>
</protein>
<feature type="compositionally biased region" description="Low complexity" evidence="3">
    <location>
        <begin position="722"/>
        <end position="733"/>
    </location>
</feature>
<feature type="compositionally biased region" description="Low complexity" evidence="3">
    <location>
        <begin position="249"/>
        <end position="268"/>
    </location>
</feature>
<dbReference type="SMART" id="SM00297">
    <property type="entry name" value="BROMO"/>
    <property type="match status" value="1"/>
</dbReference>
<accession>A0A0E0AXI4</accession>
<feature type="domain" description="Bromo" evidence="4">
    <location>
        <begin position="553"/>
        <end position="628"/>
    </location>
</feature>
<dbReference type="Pfam" id="PF00439">
    <property type="entry name" value="Bromodomain"/>
    <property type="match status" value="1"/>
</dbReference>
<dbReference type="InterPro" id="IPR001487">
    <property type="entry name" value="Bromodomain"/>
</dbReference>
<evidence type="ECO:0000256" key="3">
    <source>
        <dbReference type="SAM" id="MobiDB-lite"/>
    </source>
</evidence>
<feature type="compositionally biased region" description="Low complexity" evidence="3">
    <location>
        <begin position="650"/>
        <end position="659"/>
    </location>
</feature>
<keyword evidence="6" id="KW-1185">Reference proteome</keyword>
<feature type="region of interest" description="Disordered" evidence="3">
    <location>
        <begin position="303"/>
        <end position="366"/>
    </location>
</feature>
<feature type="compositionally biased region" description="Acidic residues" evidence="3">
    <location>
        <begin position="456"/>
        <end position="469"/>
    </location>
</feature>
<dbReference type="PROSITE" id="PS50014">
    <property type="entry name" value="BROMODOMAIN_2"/>
    <property type="match status" value="1"/>
</dbReference>
<sequence>MKASIKFRDDDRPLLRASVPIGVLGLPLHSGLSAGGDPRELRLDLSTAFSYGPAIRLSYRPNYPALPFSVSVRAGVGPLGSPARAPFSLAAEFNLLSGNPGSPAFFLLLKPRLGDFSLSHALRSSPHPGNKIGEVSDGDGHGREVNYKAFSFAAAGKSGGGVGALLSGMRLTTRSVLPLWGRASLRFNWGLRAPPELQAALAADDAMVGGSRSRKGGARVPVSKMPLLVIDKISIEQSPRAADKTRGNADSSPPAPAIAAAADADAADGTGRGGEGFSLVRRQLEALNAESGMLRRAVEDLRAEVGSRRAAVSTAGAPDTWRTPPAPPQPAQPYHYSSPVKPDRWGSGKDMAAAENAAKPSSDELGDELKRALEARLRSLQSKVKRLKEEREKSISGETKPPPPPAAVKEEEEDVRKGSPEEAGAVEDRVSGHESGRSCKESNSSDLKRSENDPAVADDDREEEEEEEAAAAPAAGEVAVKEEASGESVAGSKEADAEKESSDVQSSASPSRRRRRKGGGGGGEEAEAASPSVSVPLPAAEAEPLVAFLESVRTSKAGAVFERRLDSQDGERYSGTIRRHVDLETVRSRLVGATAAAACYASTSEFYRDMMLLCANALVFFPRGSPEHAAALQLRALVSKQVSKDRQPHAGAKAPAAAAAEEEKKKPAKADADIAGPLLEKAPIIVCRKRSSIAKAAAAAAKGEKAETDKKEKDGSEEKKAAAAATTATAAATAKDKKARGMRTNMSRGPARNQKTAKLSETGEGTKKSDKKGGGGGGSSSAAAAAGGVAKKRNAVDFLNRMNQNGSPSTERVSLLETLKLSAAATEQQKKSSSSSSGKGDGRKEAGGSGSKKGAAASTPPGRRIGRPPKRAAAPPTPPPSKRAKDDKPTRKRGKK</sequence>
<dbReference type="STRING" id="40148.A0A0E0AXI4"/>
<feature type="compositionally biased region" description="Basic and acidic residues" evidence="3">
    <location>
        <begin position="414"/>
        <end position="440"/>
    </location>
</feature>
<feature type="region of interest" description="Disordered" evidence="3">
    <location>
        <begin position="699"/>
        <end position="789"/>
    </location>
</feature>
<feature type="compositionally biased region" description="Low complexity" evidence="3">
    <location>
        <begin position="780"/>
        <end position="789"/>
    </location>
</feature>
<evidence type="ECO:0000256" key="2">
    <source>
        <dbReference type="PROSITE-ProRule" id="PRU00035"/>
    </source>
</evidence>
<dbReference type="eggNOG" id="ENOG502QT3I">
    <property type="taxonomic scope" value="Eukaryota"/>
</dbReference>
<feature type="compositionally biased region" description="Basic and acidic residues" evidence="3">
    <location>
        <begin position="764"/>
        <end position="773"/>
    </location>
</feature>
<evidence type="ECO:0000313" key="5">
    <source>
        <dbReference type="EnsemblPlants" id="OGLUM08G21320.2"/>
    </source>
</evidence>
<feature type="region of interest" description="Disordered" evidence="3">
    <location>
        <begin position="820"/>
        <end position="896"/>
    </location>
</feature>
<feature type="compositionally biased region" description="Low complexity" evidence="3">
    <location>
        <begin position="852"/>
        <end position="863"/>
    </location>
</feature>
<feature type="compositionally biased region" description="Basic and acidic residues" evidence="3">
    <location>
        <begin position="493"/>
        <end position="502"/>
    </location>
</feature>
<dbReference type="Gene3D" id="1.20.920.10">
    <property type="entry name" value="Bromodomain-like"/>
    <property type="match status" value="1"/>
</dbReference>
<feature type="region of interest" description="Disordered" evidence="3">
    <location>
        <begin position="643"/>
        <end position="671"/>
    </location>
</feature>
<dbReference type="CDD" id="cd04369">
    <property type="entry name" value="Bromodomain"/>
    <property type="match status" value="1"/>
</dbReference>
<organism evidence="5">
    <name type="scientific">Oryza glumipatula</name>
    <dbReference type="NCBI Taxonomy" id="40148"/>
    <lineage>
        <taxon>Eukaryota</taxon>
        <taxon>Viridiplantae</taxon>
        <taxon>Streptophyta</taxon>
        <taxon>Embryophyta</taxon>
        <taxon>Tracheophyta</taxon>
        <taxon>Spermatophyta</taxon>
        <taxon>Magnoliopsida</taxon>
        <taxon>Liliopsida</taxon>
        <taxon>Poales</taxon>
        <taxon>Poaceae</taxon>
        <taxon>BOP clade</taxon>
        <taxon>Oryzoideae</taxon>
        <taxon>Oryzeae</taxon>
        <taxon>Oryzinae</taxon>
        <taxon>Oryza</taxon>
    </lineage>
</organism>
<feature type="region of interest" description="Disordered" evidence="3">
    <location>
        <begin position="238"/>
        <end position="270"/>
    </location>
</feature>
<feature type="compositionally biased region" description="Basic and acidic residues" evidence="3">
    <location>
        <begin position="661"/>
        <end position="671"/>
    </location>
</feature>
<feature type="region of interest" description="Disordered" evidence="3">
    <location>
        <begin position="383"/>
        <end position="535"/>
    </location>
</feature>
<dbReference type="SUPFAM" id="SSF47370">
    <property type="entry name" value="Bromodomain"/>
    <property type="match status" value="1"/>
</dbReference>
<evidence type="ECO:0000259" key="4">
    <source>
        <dbReference type="PROSITE" id="PS50014"/>
    </source>
</evidence>
<name>A0A0E0AXI4_9ORYZ</name>
<evidence type="ECO:0000313" key="6">
    <source>
        <dbReference type="Proteomes" id="UP000026961"/>
    </source>
</evidence>
<dbReference type="Gramene" id="OGLUM08G21320.2">
    <property type="protein sequence ID" value="OGLUM08G21320.2"/>
    <property type="gene ID" value="OGLUM08G21320"/>
</dbReference>
<keyword evidence="1 2" id="KW-0103">Bromodomain</keyword>
<dbReference type="EnsemblPlants" id="OGLUM08G21320.2">
    <property type="protein sequence ID" value="OGLUM08G21320.2"/>
    <property type="gene ID" value="OGLUM08G21320"/>
</dbReference>
<dbReference type="PANTHER" id="PTHR34285:SF3">
    <property type="entry name" value="OS08G0510800 PROTEIN"/>
    <property type="match status" value="1"/>
</dbReference>
<reference evidence="5" key="2">
    <citation type="submission" date="2018-05" db="EMBL/GenBank/DDBJ databases">
        <title>OgluRS3 (Oryza glumaepatula Reference Sequence Version 3).</title>
        <authorList>
            <person name="Zhang J."/>
            <person name="Kudrna D."/>
            <person name="Lee S."/>
            <person name="Talag J."/>
            <person name="Welchert J."/>
            <person name="Wing R.A."/>
        </authorList>
    </citation>
    <scope>NUCLEOTIDE SEQUENCE [LARGE SCALE GENOMIC DNA]</scope>
</reference>
<dbReference type="Proteomes" id="UP000026961">
    <property type="component" value="Chromosome 8"/>
</dbReference>
<reference evidence="5" key="1">
    <citation type="submission" date="2015-04" db="UniProtKB">
        <authorList>
            <consortium name="EnsemblPlants"/>
        </authorList>
    </citation>
    <scope>IDENTIFICATION</scope>
</reference>
<proteinExistence type="predicted"/>
<evidence type="ECO:0000256" key="1">
    <source>
        <dbReference type="ARBA" id="ARBA00023117"/>
    </source>
</evidence>
<dbReference type="AlphaFoldDB" id="A0A0E0AXI4"/>
<feature type="compositionally biased region" description="Basic and acidic residues" evidence="3">
    <location>
        <begin position="702"/>
        <end position="721"/>
    </location>
</feature>
<dbReference type="PANTHER" id="PTHR34285">
    <property type="entry name" value="OS08G0510800 PROTEIN"/>
    <property type="match status" value="1"/>
</dbReference>